<comment type="caution">
    <text evidence="2">The sequence shown here is derived from an EMBL/GenBank/DDBJ whole genome shotgun (WGS) entry which is preliminary data.</text>
</comment>
<organism evidence="2 3">
    <name type="scientific">Roseomonas haemaphysalidis</name>
    <dbReference type="NCBI Taxonomy" id="2768162"/>
    <lineage>
        <taxon>Bacteria</taxon>
        <taxon>Pseudomonadati</taxon>
        <taxon>Pseudomonadota</taxon>
        <taxon>Alphaproteobacteria</taxon>
        <taxon>Acetobacterales</taxon>
        <taxon>Roseomonadaceae</taxon>
        <taxon>Roseomonas</taxon>
    </lineage>
</organism>
<evidence type="ECO:0000313" key="2">
    <source>
        <dbReference type="EMBL" id="MBO1077872.1"/>
    </source>
</evidence>
<protein>
    <submittedName>
        <fullName evidence="2">Uncharacterized protein</fullName>
    </submittedName>
</protein>
<name>A0ABS3KK78_9PROT</name>
<sequence>MIAALALVLGLLLLGYGMLRTLRAGRRKLARDEATCLRIAVPPRQNHPVLTLRHGRDVLFGPVRAQWNAPASTAMACGNATRDPALPGGDVPAGRYRVLDAADLSGAAEPILRGLGPLALILRPDHGGRDILLHGTRRHGPDCNGVAILNRTLDALLQQLGDPRGLRVEIERRNIRRNGWGGTGRPPGTANRRAGQTRKG</sequence>
<feature type="region of interest" description="Disordered" evidence="1">
    <location>
        <begin position="177"/>
        <end position="200"/>
    </location>
</feature>
<dbReference type="Proteomes" id="UP001518989">
    <property type="component" value="Unassembled WGS sequence"/>
</dbReference>
<proteinExistence type="predicted"/>
<gene>
    <name evidence="2" type="ORF">IAI61_02430</name>
</gene>
<evidence type="ECO:0000313" key="3">
    <source>
        <dbReference type="Proteomes" id="UP001518989"/>
    </source>
</evidence>
<reference evidence="2 3" key="1">
    <citation type="submission" date="2020-09" db="EMBL/GenBank/DDBJ databases">
        <title>Roseomonas.</title>
        <authorList>
            <person name="Zhu W."/>
        </authorList>
    </citation>
    <scope>NUCLEOTIDE SEQUENCE [LARGE SCALE GENOMIC DNA]</scope>
    <source>
        <strain evidence="2 3">573</strain>
    </source>
</reference>
<dbReference type="EMBL" id="JACTNG010000001">
    <property type="protein sequence ID" value="MBO1077872.1"/>
    <property type="molecule type" value="Genomic_DNA"/>
</dbReference>
<evidence type="ECO:0000256" key="1">
    <source>
        <dbReference type="SAM" id="MobiDB-lite"/>
    </source>
</evidence>
<accession>A0ABS3KK78</accession>
<dbReference type="RefSeq" id="WP_207415267.1">
    <property type="nucleotide sequence ID" value="NZ_CP061179.1"/>
</dbReference>
<keyword evidence="3" id="KW-1185">Reference proteome</keyword>